<feature type="transmembrane region" description="Helical" evidence="1">
    <location>
        <begin position="120"/>
        <end position="140"/>
    </location>
</feature>
<evidence type="ECO:0000313" key="3">
    <source>
        <dbReference type="Proteomes" id="UP000004221"/>
    </source>
</evidence>
<keyword evidence="1" id="KW-0472">Membrane</keyword>
<dbReference type="AlphaFoldDB" id="I4EFN6"/>
<comment type="similarity">
    <text evidence="1">Belongs to the vitamin uptake transporter (VUT/ECF) (TC 2.A.88) family. Q precursor transporter subfamily.</text>
</comment>
<feature type="transmembrane region" description="Helical" evidence="1">
    <location>
        <begin position="87"/>
        <end position="108"/>
    </location>
</feature>
<feature type="transmembrane region" description="Helical" evidence="1">
    <location>
        <begin position="161"/>
        <end position="189"/>
    </location>
</feature>
<dbReference type="PANTHER" id="PTHR34300">
    <property type="entry name" value="QUEUOSINE PRECURSOR TRANSPORTER-RELATED"/>
    <property type="match status" value="1"/>
</dbReference>
<dbReference type="EMBL" id="CAGS01000150">
    <property type="protein sequence ID" value="CCF83498.1"/>
    <property type="molecule type" value="Genomic_DNA"/>
</dbReference>
<dbReference type="Proteomes" id="UP000004221">
    <property type="component" value="Unassembled WGS sequence"/>
</dbReference>
<feature type="transmembrane region" description="Helical" evidence="1">
    <location>
        <begin position="58"/>
        <end position="75"/>
    </location>
</feature>
<keyword evidence="1" id="KW-0813">Transport</keyword>
<proteinExistence type="inferred from homology"/>
<comment type="caution">
    <text evidence="2">The sequence shown here is derived from an EMBL/GenBank/DDBJ whole genome shotgun (WGS) entry which is preliminary data.</text>
</comment>
<name>I4EFN6_9BACT</name>
<dbReference type="Pfam" id="PF02592">
    <property type="entry name" value="Vut_1"/>
    <property type="match status" value="1"/>
</dbReference>
<accession>I4EFN6</accession>
<keyword evidence="1" id="KW-1133">Transmembrane helix</keyword>
<feature type="transmembrane region" description="Helical" evidence="1">
    <location>
        <begin position="31"/>
        <end position="52"/>
    </location>
</feature>
<dbReference type="NCBIfam" id="TIGR00697">
    <property type="entry name" value="queuosine precursor transporter"/>
    <property type="match status" value="1"/>
</dbReference>
<keyword evidence="1" id="KW-0812">Transmembrane</keyword>
<keyword evidence="1" id="KW-1003">Cell membrane</keyword>
<dbReference type="GO" id="GO:0022857">
    <property type="term" value="F:transmembrane transporter activity"/>
    <property type="evidence" value="ECO:0007669"/>
    <property type="project" value="UniProtKB-UniRule"/>
</dbReference>
<evidence type="ECO:0000256" key="1">
    <source>
        <dbReference type="HAMAP-Rule" id="MF_02088"/>
    </source>
</evidence>
<gene>
    <name evidence="2" type="ORF">NITHO_2330003</name>
</gene>
<dbReference type="RefSeq" id="WP_008476760.1">
    <property type="nucleotide sequence ID" value="NZ_CAGS01000150.1"/>
</dbReference>
<dbReference type="InterPro" id="IPR003744">
    <property type="entry name" value="YhhQ"/>
</dbReference>
<reference evidence="2 3" key="1">
    <citation type="journal article" date="2012" name="ISME J.">
        <title>Nitrification expanded: discovery, physiology and genomics of a nitrite-oxidizing bacterium from the phylum Chloroflexi.</title>
        <authorList>
            <person name="Sorokin D.Y."/>
            <person name="Lucker S."/>
            <person name="Vejmelkova D."/>
            <person name="Kostrikina N.A."/>
            <person name="Kleerebezem R."/>
            <person name="Rijpstra W.I."/>
            <person name="Damste J.S."/>
            <person name="Le Paslier D."/>
            <person name="Muyzer G."/>
            <person name="Wagner M."/>
            <person name="van Loosdrecht M.C."/>
            <person name="Daims H."/>
        </authorList>
    </citation>
    <scope>NUCLEOTIDE SEQUENCE [LARGE SCALE GENOMIC DNA]</scope>
    <source>
        <strain evidence="3">none</strain>
    </source>
</reference>
<protein>
    <recommendedName>
        <fullName evidence="1">Probable queuosine precursor transporter</fullName>
        <shortName evidence="1">Q precursor transporter</shortName>
    </recommendedName>
</protein>
<sequence length="264" mass="29092">MASVDGRPGLGSTTITNPADVTNRVFRYSNLVMVLFVAVLMISQTVASKIVSFGPFDFTAAIVIFPLGYMFGNILTEVYGYSRTRRVIWLGFVCAGLMSASYWIVGLLPPASGWAHQDAYMSILGVLPRVTFAGFLAYWAGEFLNSFVLAKMKVMTRGRFLWSRTIGSTIAGQGVDTLIFMLVAFYGVLPTPLLLSVAINSYWVKVLFEVVATPFTYSVVGFLKRSEGVDVYDHDTDFNPFRETTRISLIAHASKPAPIRTDGE</sequence>
<dbReference type="GO" id="GO:0005886">
    <property type="term" value="C:plasma membrane"/>
    <property type="evidence" value="ECO:0007669"/>
    <property type="project" value="UniProtKB-SubCell"/>
</dbReference>
<organism evidence="2 3">
    <name type="scientific">Nitrolancea hollandica Lb</name>
    <dbReference type="NCBI Taxonomy" id="1129897"/>
    <lineage>
        <taxon>Bacteria</taxon>
        <taxon>Pseudomonadati</taxon>
        <taxon>Thermomicrobiota</taxon>
        <taxon>Thermomicrobia</taxon>
        <taxon>Sphaerobacterales</taxon>
        <taxon>Sphaerobacterineae</taxon>
        <taxon>Sphaerobacteraceae</taxon>
        <taxon>Nitrolancea</taxon>
    </lineage>
</organism>
<keyword evidence="3" id="KW-1185">Reference proteome</keyword>
<comment type="subcellular location">
    <subcellularLocation>
        <location evidence="1">Cell membrane</location>
        <topology evidence="1">Multi-pass membrane protein</topology>
    </subcellularLocation>
</comment>
<dbReference type="PANTHER" id="PTHR34300:SF2">
    <property type="entry name" value="QUEUOSINE PRECURSOR TRANSPORTER-RELATED"/>
    <property type="match status" value="1"/>
</dbReference>
<dbReference type="HAMAP" id="MF_02088">
    <property type="entry name" value="Q_prec_transport"/>
    <property type="match status" value="1"/>
</dbReference>
<comment type="function">
    <text evidence="1">Involved in the import of queuosine (Q) precursors, required for Q precursor salvage.</text>
</comment>
<feature type="transmembrane region" description="Helical" evidence="1">
    <location>
        <begin position="201"/>
        <end position="223"/>
    </location>
</feature>
<dbReference type="OrthoDB" id="9805479at2"/>
<evidence type="ECO:0000313" key="2">
    <source>
        <dbReference type="EMBL" id="CCF83498.1"/>
    </source>
</evidence>